<dbReference type="EC" id="3.1.-.-" evidence="7"/>
<dbReference type="GO" id="GO:0004521">
    <property type="term" value="F:RNA endonuclease activity"/>
    <property type="evidence" value="ECO:0007669"/>
    <property type="project" value="UniProtKB-UniRule"/>
</dbReference>
<comment type="caution">
    <text evidence="8">The sequence shown here is derived from an EMBL/GenBank/DDBJ whole genome shotgun (WGS) entry which is preliminary data.</text>
</comment>
<evidence type="ECO:0000313" key="9">
    <source>
        <dbReference type="Proteomes" id="UP000292781"/>
    </source>
</evidence>
<protein>
    <recommendedName>
        <fullName evidence="7">Endoribonuclease YbeY</fullName>
        <ecNumber evidence="7">3.1.-.-</ecNumber>
    </recommendedName>
</protein>
<keyword evidence="3 7" id="KW-0479">Metal-binding</keyword>
<evidence type="ECO:0000256" key="4">
    <source>
        <dbReference type="ARBA" id="ARBA00022759"/>
    </source>
</evidence>
<comment type="subcellular location">
    <subcellularLocation>
        <location evidence="7">Cytoplasm</location>
    </subcellularLocation>
</comment>
<sequence length="162" mass="17477">MAPNPIAVDTTVEAGPWGDPEAWRPLIERVVAAVAVRPELDVPDAAELSLLLTDDAHIRILNATWRGRDAATNVLSFPSAGDDEDPGPLLGDVVVAHETTDREARADGRTFEDHFAHLLVHGLLHLFGFDHEDDAEAEEMEALETEILAGIGVADPYAQADD</sequence>
<evidence type="ECO:0000256" key="5">
    <source>
        <dbReference type="ARBA" id="ARBA00022801"/>
    </source>
</evidence>
<dbReference type="InterPro" id="IPR020549">
    <property type="entry name" value="YbeY_CS"/>
</dbReference>
<evidence type="ECO:0000313" key="8">
    <source>
        <dbReference type="EMBL" id="TBW36479.1"/>
    </source>
</evidence>
<proteinExistence type="inferred from homology"/>
<comment type="similarity">
    <text evidence="1 7">Belongs to the endoribonuclease YbeY family.</text>
</comment>
<feature type="binding site" evidence="7">
    <location>
        <position position="125"/>
    </location>
    <ligand>
        <name>Zn(2+)</name>
        <dbReference type="ChEBI" id="CHEBI:29105"/>
        <note>catalytic</note>
    </ligand>
</feature>
<dbReference type="InterPro" id="IPR023091">
    <property type="entry name" value="MetalPrtase_cat_dom_sf_prd"/>
</dbReference>
<accession>A0A4Q9VNS2</accession>
<keyword evidence="7" id="KW-0690">Ribosome biogenesis</keyword>
<dbReference type="PROSITE" id="PS01306">
    <property type="entry name" value="UPF0054"/>
    <property type="match status" value="1"/>
</dbReference>
<keyword evidence="9" id="KW-1185">Reference proteome</keyword>
<keyword evidence="5 7" id="KW-0378">Hydrolase</keyword>
<reference evidence="8 9" key="1">
    <citation type="submission" date="2019-02" db="EMBL/GenBank/DDBJ databases">
        <title>Siculibacillus lacustris gen. nov., sp. nov., a new rosette-forming bacterium isolated from a freshwater crater lake (Lake St. Ana, Romania).</title>
        <authorList>
            <person name="Felfoldi T."/>
            <person name="Marton Z."/>
            <person name="Szabo A."/>
            <person name="Mentes A."/>
            <person name="Boka K."/>
            <person name="Marialigeti K."/>
            <person name="Mathe I."/>
            <person name="Koncz M."/>
            <person name="Schumann P."/>
            <person name="Toth E."/>
        </authorList>
    </citation>
    <scope>NUCLEOTIDE SEQUENCE [LARGE SCALE GENOMIC DNA]</scope>
    <source>
        <strain evidence="8 9">SA-279</strain>
    </source>
</reference>
<evidence type="ECO:0000256" key="2">
    <source>
        <dbReference type="ARBA" id="ARBA00022722"/>
    </source>
</evidence>
<dbReference type="AlphaFoldDB" id="A0A4Q9VNS2"/>
<dbReference type="EMBL" id="SJFN01000020">
    <property type="protein sequence ID" value="TBW36479.1"/>
    <property type="molecule type" value="Genomic_DNA"/>
</dbReference>
<keyword evidence="7" id="KW-0698">rRNA processing</keyword>
<dbReference type="GO" id="GO:0005737">
    <property type="term" value="C:cytoplasm"/>
    <property type="evidence" value="ECO:0007669"/>
    <property type="project" value="UniProtKB-SubCell"/>
</dbReference>
<feature type="binding site" evidence="7">
    <location>
        <position position="131"/>
    </location>
    <ligand>
        <name>Zn(2+)</name>
        <dbReference type="ChEBI" id="CHEBI:29105"/>
        <note>catalytic</note>
    </ligand>
</feature>
<keyword evidence="6 7" id="KW-0862">Zinc</keyword>
<dbReference type="SUPFAM" id="SSF55486">
    <property type="entry name" value="Metalloproteases ('zincins'), catalytic domain"/>
    <property type="match status" value="1"/>
</dbReference>
<keyword evidence="4 7" id="KW-0255">Endonuclease</keyword>
<name>A0A4Q9VNS2_9HYPH</name>
<dbReference type="OrthoDB" id="9807740at2"/>
<evidence type="ECO:0000256" key="6">
    <source>
        <dbReference type="ARBA" id="ARBA00022833"/>
    </source>
</evidence>
<dbReference type="Proteomes" id="UP000292781">
    <property type="component" value="Unassembled WGS sequence"/>
</dbReference>
<dbReference type="GO" id="GO:0004222">
    <property type="term" value="F:metalloendopeptidase activity"/>
    <property type="evidence" value="ECO:0007669"/>
    <property type="project" value="InterPro"/>
</dbReference>
<dbReference type="PANTHER" id="PTHR46986">
    <property type="entry name" value="ENDORIBONUCLEASE YBEY, CHLOROPLASTIC"/>
    <property type="match status" value="1"/>
</dbReference>
<evidence type="ECO:0000256" key="3">
    <source>
        <dbReference type="ARBA" id="ARBA00022723"/>
    </source>
</evidence>
<keyword evidence="2 7" id="KW-0540">Nuclease</keyword>
<evidence type="ECO:0000256" key="1">
    <source>
        <dbReference type="ARBA" id="ARBA00010875"/>
    </source>
</evidence>
<feature type="binding site" evidence="7">
    <location>
        <position position="121"/>
    </location>
    <ligand>
        <name>Zn(2+)</name>
        <dbReference type="ChEBI" id="CHEBI:29105"/>
        <note>catalytic</note>
    </ligand>
</feature>
<gene>
    <name evidence="7 8" type="primary">ybeY</name>
    <name evidence="8" type="ORF">EYW49_13815</name>
</gene>
<dbReference type="HAMAP" id="MF_00009">
    <property type="entry name" value="Endoribonucl_YbeY"/>
    <property type="match status" value="1"/>
</dbReference>
<organism evidence="8 9">
    <name type="scientific">Siculibacillus lacustris</name>
    <dbReference type="NCBI Taxonomy" id="1549641"/>
    <lineage>
        <taxon>Bacteria</taxon>
        <taxon>Pseudomonadati</taxon>
        <taxon>Pseudomonadota</taxon>
        <taxon>Alphaproteobacteria</taxon>
        <taxon>Hyphomicrobiales</taxon>
        <taxon>Ancalomicrobiaceae</taxon>
        <taxon>Siculibacillus</taxon>
    </lineage>
</organism>
<comment type="cofactor">
    <cofactor evidence="7">
        <name>Zn(2+)</name>
        <dbReference type="ChEBI" id="CHEBI:29105"/>
    </cofactor>
    <text evidence="7">Binds 1 zinc ion.</text>
</comment>
<dbReference type="GO" id="GO:0008270">
    <property type="term" value="F:zinc ion binding"/>
    <property type="evidence" value="ECO:0007669"/>
    <property type="project" value="UniProtKB-UniRule"/>
</dbReference>
<dbReference type="Pfam" id="PF02130">
    <property type="entry name" value="YbeY"/>
    <property type="match status" value="1"/>
</dbReference>
<keyword evidence="7" id="KW-0963">Cytoplasm</keyword>
<dbReference type="GO" id="GO:0006364">
    <property type="term" value="P:rRNA processing"/>
    <property type="evidence" value="ECO:0007669"/>
    <property type="project" value="UniProtKB-UniRule"/>
</dbReference>
<dbReference type="NCBIfam" id="TIGR00043">
    <property type="entry name" value="rRNA maturation RNase YbeY"/>
    <property type="match status" value="1"/>
</dbReference>
<evidence type="ECO:0000256" key="7">
    <source>
        <dbReference type="HAMAP-Rule" id="MF_00009"/>
    </source>
</evidence>
<dbReference type="Gene3D" id="3.40.390.30">
    <property type="entry name" value="Metalloproteases ('zincins'), catalytic domain"/>
    <property type="match status" value="1"/>
</dbReference>
<dbReference type="PANTHER" id="PTHR46986:SF1">
    <property type="entry name" value="ENDORIBONUCLEASE YBEY, CHLOROPLASTIC"/>
    <property type="match status" value="1"/>
</dbReference>
<dbReference type="InterPro" id="IPR002036">
    <property type="entry name" value="YbeY"/>
</dbReference>
<comment type="function">
    <text evidence="7">Single strand-specific metallo-endoribonuclease involved in late-stage 70S ribosome quality control and in maturation of the 3' terminus of the 16S rRNA.</text>
</comment>